<keyword evidence="2 6" id="KW-0805">Transcription regulation</keyword>
<dbReference type="InterPro" id="IPR000838">
    <property type="entry name" value="RNA_pol_sigma70_ECF_CS"/>
</dbReference>
<name>A0A7X0RWB2_9BACL</name>
<comment type="similarity">
    <text evidence="1 6">Belongs to the sigma-70 factor family. ECF subfamily.</text>
</comment>
<evidence type="ECO:0000259" key="8">
    <source>
        <dbReference type="Pfam" id="PF08281"/>
    </source>
</evidence>
<organism evidence="9 10">
    <name type="scientific">Cohnella nanjingensis</name>
    <dbReference type="NCBI Taxonomy" id="1387779"/>
    <lineage>
        <taxon>Bacteria</taxon>
        <taxon>Bacillati</taxon>
        <taxon>Bacillota</taxon>
        <taxon>Bacilli</taxon>
        <taxon>Bacillales</taxon>
        <taxon>Paenibacillaceae</taxon>
        <taxon>Cohnella</taxon>
    </lineage>
</organism>
<dbReference type="GO" id="GO:0006352">
    <property type="term" value="P:DNA-templated transcription initiation"/>
    <property type="evidence" value="ECO:0007669"/>
    <property type="project" value="InterPro"/>
</dbReference>
<dbReference type="Proteomes" id="UP000547209">
    <property type="component" value="Unassembled WGS sequence"/>
</dbReference>
<protein>
    <recommendedName>
        <fullName evidence="6">RNA polymerase sigma factor</fullName>
    </recommendedName>
</protein>
<dbReference type="InterPro" id="IPR013324">
    <property type="entry name" value="RNA_pol_sigma_r3/r4-like"/>
</dbReference>
<dbReference type="RefSeq" id="WP_185672742.1">
    <property type="nucleotide sequence ID" value="NZ_JACJVP010000057.1"/>
</dbReference>
<dbReference type="GO" id="GO:0003677">
    <property type="term" value="F:DNA binding"/>
    <property type="evidence" value="ECO:0007669"/>
    <property type="project" value="UniProtKB-KW"/>
</dbReference>
<feature type="domain" description="RNA polymerase sigma factor 70 region 4 type 2" evidence="8">
    <location>
        <begin position="118"/>
        <end position="169"/>
    </location>
</feature>
<dbReference type="CDD" id="cd06171">
    <property type="entry name" value="Sigma70_r4"/>
    <property type="match status" value="1"/>
</dbReference>
<keyword evidence="10" id="KW-1185">Reference proteome</keyword>
<dbReference type="Pfam" id="PF04542">
    <property type="entry name" value="Sigma70_r2"/>
    <property type="match status" value="1"/>
</dbReference>
<evidence type="ECO:0000256" key="3">
    <source>
        <dbReference type="ARBA" id="ARBA00023082"/>
    </source>
</evidence>
<dbReference type="GO" id="GO:0016987">
    <property type="term" value="F:sigma factor activity"/>
    <property type="evidence" value="ECO:0007669"/>
    <property type="project" value="UniProtKB-KW"/>
</dbReference>
<evidence type="ECO:0000256" key="1">
    <source>
        <dbReference type="ARBA" id="ARBA00010641"/>
    </source>
</evidence>
<keyword evidence="3 6" id="KW-0731">Sigma factor</keyword>
<proteinExistence type="inferred from homology"/>
<dbReference type="PANTHER" id="PTHR43133">
    <property type="entry name" value="RNA POLYMERASE ECF-TYPE SIGMA FACTO"/>
    <property type="match status" value="1"/>
</dbReference>
<dbReference type="EMBL" id="JACJVP010000057">
    <property type="protein sequence ID" value="MBB6674879.1"/>
    <property type="molecule type" value="Genomic_DNA"/>
</dbReference>
<evidence type="ECO:0000256" key="4">
    <source>
        <dbReference type="ARBA" id="ARBA00023125"/>
    </source>
</evidence>
<evidence type="ECO:0000313" key="9">
    <source>
        <dbReference type="EMBL" id="MBB6674879.1"/>
    </source>
</evidence>
<keyword evidence="5 6" id="KW-0804">Transcription</keyword>
<dbReference type="PANTHER" id="PTHR43133:SF46">
    <property type="entry name" value="RNA POLYMERASE SIGMA-70 FACTOR ECF SUBFAMILY"/>
    <property type="match status" value="1"/>
</dbReference>
<evidence type="ECO:0000259" key="7">
    <source>
        <dbReference type="Pfam" id="PF04542"/>
    </source>
</evidence>
<dbReference type="Pfam" id="PF08281">
    <property type="entry name" value="Sigma70_r4_2"/>
    <property type="match status" value="1"/>
</dbReference>
<dbReference type="InterPro" id="IPR039425">
    <property type="entry name" value="RNA_pol_sigma-70-like"/>
</dbReference>
<reference evidence="9 10" key="1">
    <citation type="submission" date="2020-08" db="EMBL/GenBank/DDBJ databases">
        <title>Cohnella phylogeny.</title>
        <authorList>
            <person name="Dunlap C."/>
        </authorList>
    </citation>
    <scope>NUCLEOTIDE SEQUENCE [LARGE SCALE GENOMIC DNA]</scope>
    <source>
        <strain evidence="9 10">DSM 28246</strain>
    </source>
</reference>
<dbReference type="InterPro" id="IPR013249">
    <property type="entry name" value="RNA_pol_sigma70_r4_t2"/>
</dbReference>
<dbReference type="InterPro" id="IPR014284">
    <property type="entry name" value="RNA_pol_sigma-70_dom"/>
</dbReference>
<dbReference type="SUPFAM" id="SSF88659">
    <property type="entry name" value="Sigma3 and sigma4 domains of RNA polymerase sigma factors"/>
    <property type="match status" value="1"/>
</dbReference>
<dbReference type="Gene3D" id="1.10.10.10">
    <property type="entry name" value="Winged helix-like DNA-binding domain superfamily/Winged helix DNA-binding domain"/>
    <property type="match status" value="1"/>
</dbReference>
<sequence>MLDDPYLRAAVSLEDHQLEQLITSYWNDVWNFVYVMIRQRDSADDLTQETFVRAFRSLSSFKGQSSYRTWLLRIARNLTINYKRSAFFRRVILAGDLLSNRSSASAEAEYWRWQELDEIWQQVFRLPAKHREVLLLDAKYGLSMQEMAELLQVPEGTVKSRLNRARKRMADWLKGEQEHE</sequence>
<dbReference type="GO" id="GO:0006950">
    <property type="term" value="P:response to stress"/>
    <property type="evidence" value="ECO:0007669"/>
    <property type="project" value="UniProtKB-ARBA"/>
</dbReference>
<evidence type="ECO:0000256" key="5">
    <source>
        <dbReference type="ARBA" id="ARBA00023163"/>
    </source>
</evidence>
<dbReference type="NCBIfam" id="TIGR02937">
    <property type="entry name" value="sigma70-ECF"/>
    <property type="match status" value="1"/>
</dbReference>
<gene>
    <name evidence="9" type="ORF">H7C19_29795</name>
</gene>
<dbReference type="AlphaFoldDB" id="A0A7X0RWB2"/>
<evidence type="ECO:0000256" key="6">
    <source>
        <dbReference type="RuleBase" id="RU000716"/>
    </source>
</evidence>
<evidence type="ECO:0000313" key="10">
    <source>
        <dbReference type="Proteomes" id="UP000547209"/>
    </source>
</evidence>
<keyword evidence="4 6" id="KW-0238">DNA-binding</keyword>
<dbReference type="PROSITE" id="PS01063">
    <property type="entry name" value="SIGMA70_ECF"/>
    <property type="match status" value="1"/>
</dbReference>
<feature type="domain" description="RNA polymerase sigma-70 region 2" evidence="7">
    <location>
        <begin position="21"/>
        <end position="85"/>
    </location>
</feature>
<accession>A0A7X0RWB2</accession>
<dbReference type="InterPro" id="IPR036388">
    <property type="entry name" value="WH-like_DNA-bd_sf"/>
</dbReference>
<evidence type="ECO:0000256" key="2">
    <source>
        <dbReference type="ARBA" id="ARBA00023015"/>
    </source>
</evidence>
<dbReference type="Gene3D" id="1.10.1740.10">
    <property type="match status" value="1"/>
</dbReference>
<comment type="caution">
    <text evidence="9">The sequence shown here is derived from an EMBL/GenBank/DDBJ whole genome shotgun (WGS) entry which is preliminary data.</text>
</comment>
<dbReference type="InterPro" id="IPR013325">
    <property type="entry name" value="RNA_pol_sigma_r2"/>
</dbReference>
<dbReference type="SUPFAM" id="SSF88946">
    <property type="entry name" value="Sigma2 domain of RNA polymerase sigma factors"/>
    <property type="match status" value="1"/>
</dbReference>
<dbReference type="InterPro" id="IPR007627">
    <property type="entry name" value="RNA_pol_sigma70_r2"/>
</dbReference>